<sequence length="239" mass="27409">MASETKRILIVEDEEAIANGLRFNFEAEGYDPVVLGDGPSTLAYFEENSHQVDLVVLDLMLPGMSGYEICREIRERDQSVPIIVLSARNLSEDKMHAFDCGTDQYVTKPFALPELLSRVRNLLRRPRAPLVVKHATEIDEFQIQDVHINFKTFEVVCGEETHQLTTMEMQLLRYFIEHEGDVLSRSRILRDVWEQGADVSSRTIDNFVLRLRKYIESDPANPKHLLSVRGTGYRFVANP</sequence>
<dbReference type="Proteomes" id="UP000317243">
    <property type="component" value="Unassembled WGS sequence"/>
</dbReference>
<keyword evidence="2" id="KW-0902">Two-component regulatory system</keyword>
<reference evidence="10 11" key="1">
    <citation type="submission" date="2019-02" db="EMBL/GenBank/DDBJ databases">
        <title>Deep-cultivation of Planctomycetes and their phenomic and genomic characterization uncovers novel biology.</title>
        <authorList>
            <person name="Wiegand S."/>
            <person name="Jogler M."/>
            <person name="Boedeker C."/>
            <person name="Pinto D."/>
            <person name="Vollmers J."/>
            <person name="Rivas-Marin E."/>
            <person name="Kohn T."/>
            <person name="Peeters S.H."/>
            <person name="Heuer A."/>
            <person name="Rast P."/>
            <person name="Oberbeckmann S."/>
            <person name="Bunk B."/>
            <person name="Jeske O."/>
            <person name="Meyerdierks A."/>
            <person name="Storesund J.E."/>
            <person name="Kallscheuer N."/>
            <person name="Luecker S."/>
            <person name="Lage O.M."/>
            <person name="Pohl T."/>
            <person name="Merkel B.J."/>
            <person name="Hornburger P."/>
            <person name="Mueller R.-W."/>
            <person name="Bruemmer F."/>
            <person name="Labrenz M."/>
            <person name="Spormann A.M."/>
            <person name="Op Den Camp H."/>
            <person name="Overmann J."/>
            <person name="Amann R."/>
            <person name="Jetten M.S.M."/>
            <person name="Mascher T."/>
            <person name="Medema M.H."/>
            <person name="Devos D.P."/>
            <person name="Kaster A.-K."/>
            <person name="Ovreas L."/>
            <person name="Rohde M."/>
            <person name="Galperin M.Y."/>
            <person name="Jogler C."/>
        </authorList>
    </citation>
    <scope>NUCLEOTIDE SEQUENCE [LARGE SCALE GENOMIC DNA]</scope>
    <source>
        <strain evidence="10 11">KOR42</strain>
    </source>
</reference>
<evidence type="ECO:0000259" key="9">
    <source>
        <dbReference type="PROSITE" id="PS51755"/>
    </source>
</evidence>
<dbReference type="Gene3D" id="1.10.10.10">
    <property type="entry name" value="Winged helix-like DNA-binding domain superfamily/Winged helix DNA-binding domain"/>
    <property type="match status" value="1"/>
</dbReference>
<dbReference type="SUPFAM" id="SSF52172">
    <property type="entry name" value="CheY-like"/>
    <property type="match status" value="1"/>
</dbReference>
<feature type="domain" description="Response regulatory" evidence="8">
    <location>
        <begin position="7"/>
        <end position="123"/>
    </location>
</feature>
<evidence type="ECO:0000256" key="2">
    <source>
        <dbReference type="ARBA" id="ARBA00023012"/>
    </source>
</evidence>
<dbReference type="GO" id="GO:0032993">
    <property type="term" value="C:protein-DNA complex"/>
    <property type="evidence" value="ECO:0007669"/>
    <property type="project" value="TreeGrafter"/>
</dbReference>
<dbReference type="InterPro" id="IPR011006">
    <property type="entry name" value="CheY-like_superfamily"/>
</dbReference>
<keyword evidence="3" id="KW-0805">Transcription regulation</keyword>
<evidence type="ECO:0000256" key="1">
    <source>
        <dbReference type="ARBA" id="ARBA00022553"/>
    </source>
</evidence>
<evidence type="ECO:0000256" key="7">
    <source>
        <dbReference type="PROSITE-ProRule" id="PRU01091"/>
    </source>
</evidence>
<dbReference type="SMART" id="SM00862">
    <property type="entry name" value="Trans_reg_C"/>
    <property type="match status" value="1"/>
</dbReference>
<protein>
    <submittedName>
        <fullName evidence="10">Sensory transduction protein regX3</fullName>
    </submittedName>
</protein>
<dbReference type="PROSITE" id="PS50110">
    <property type="entry name" value="RESPONSE_REGULATORY"/>
    <property type="match status" value="1"/>
</dbReference>
<dbReference type="Pfam" id="PF00072">
    <property type="entry name" value="Response_reg"/>
    <property type="match status" value="1"/>
</dbReference>
<evidence type="ECO:0000259" key="8">
    <source>
        <dbReference type="PROSITE" id="PS50110"/>
    </source>
</evidence>
<dbReference type="InterPro" id="IPR039420">
    <property type="entry name" value="WalR-like"/>
</dbReference>
<dbReference type="AlphaFoldDB" id="A0A5C5X721"/>
<comment type="caution">
    <text evidence="10">The sequence shown here is derived from an EMBL/GenBank/DDBJ whole genome shotgun (WGS) entry which is preliminary data.</text>
</comment>
<keyword evidence="5" id="KW-0804">Transcription</keyword>
<accession>A0A5C5X721</accession>
<dbReference type="InterPro" id="IPR001867">
    <property type="entry name" value="OmpR/PhoB-type_DNA-bd"/>
</dbReference>
<dbReference type="CDD" id="cd00383">
    <property type="entry name" value="trans_reg_C"/>
    <property type="match status" value="1"/>
</dbReference>
<dbReference type="PANTHER" id="PTHR48111">
    <property type="entry name" value="REGULATOR OF RPOS"/>
    <property type="match status" value="1"/>
</dbReference>
<dbReference type="InterPro" id="IPR016032">
    <property type="entry name" value="Sig_transdc_resp-reg_C-effctor"/>
</dbReference>
<evidence type="ECO:0000256" key="4">
    <source>
        <dbReference type="ARBA" id="ARBA00023125"/>
    </source>
</evidence>
<dbReference type="PANTHER" id="PTHR48111:SF21">
    <property type="entry name" value="DNA-BINDING DUAL MASTER TRANSCRIPTIONAL REGULATOR RPAA"/>
    <property type="match status" value="1"/>
</dbReference>
<dbReference type="CDD" id="cd17574">
    <property type="entry name" value="REC_OmpR"/>
    <property type="match status" value="1"/>
</dbReference>
<evidence type="ECO:0000256" key="6">
    <source>
        <dbReference type="PROSITE-ProRule" id="PRU00169"/>
    </source>
</evidence>
<dbReference type="RefSeq" id="WP_146509333.1">
    <property type="nucleotide sequence ID" value="NZ_SIHI01000001.1"/>
</dbReference>
<feature type="modified residue" description="4-aspartylphosphate" evidence="6">
    <location>
        <position position="58"/>
    </location>
</feature>
<dbReference type="SUPFAM" id="SSF46894">
    <property type="entry name" value="C-terminal effector domain of the bipartite response regulators"/>
    <property type="match status" value="1"/>
</dbReference>
<dbReference type="Pfam" id="PF00486">
    <property type="entry name" value="Trans_reg_C"/>
    <property type="match status" value="1"/>
</dbReference>
<dbReference type="GO" id="GO:0006355">
    <property type="term" value="P:regulation of DNA-templated transcription"/>
    <property type="evidence" value="ECO:0007669"/>
    <property type="project" value="InterPro"/>
</dbReference>
<keyword evidence="4 7" id="KW-0238">DNA-binding</keyword>
<keyword evidence="11" id="KW-1185">Reference proteome</keyword>
<dbReference type="FunFam" id="3.40.50.2300:FF:000001">
    <property type="entry name" value="DNA-binding response regulator PhoB"/>
    <property type="match status" value="1"/>
</dbReference>
<dbReference type="GO" id="GO:0005829">
    <property type="term" value="C:cytosol"/>
    <property type="evidence" value="ECO:0007669"/>
    <property type="project" value="TreeGrafter"/>
</dbReference>
<dbReference type="GO" id="GO:0000156">
    <property type="term" value="F:phosphorelay response regulator activity"/>
    <property type="evidence" value="ECO:0007669"/>
    <property type="project" value="TreeGrafter"/>
</dbReference>
<dbReference type="EMBL" id="SIHI01000001">
    <property type="protein sequence ID" value="TWT58730.1"/>
    <property type="molecule type" value="Genomic_DNA"/>
</dbReference>
<gene>
    <name evidence="10" type="primary">regX3_1</name>
    <name evidence="10" type="ORF">KOR42_21160</name>
</gene>
<evidence type="ECO:0000313" key="11">
    <source>
        <dbReference type="Proteomes" id="UP000317243"/>
    </source>
</evidence>
<evidence type="ECO:0000256" key="5">
    <source>
        <dbReference type="ARBA" id="ARBA00023163"/>
    </source>
</evidence>
<dbReference type="SMART" id="SM00448">
    <property type="entry name" value="REC"/>
    <property type="match status" value="1"/>
</dbReference>
<keyword evidence="1 6" id="KW-0597">Phosphoprotein</keyword>
<evidence type="ECO:0000313" key="10">
    <source>
        <dbReference type="EMBL" id="TWT58730.1"/>
    </source>
</evidence>
<dbReference type="InterPro" id="IPR001789">
    <property type="entry name" value="Sig_transdc_resp-reg_receiver"/>
</dbReference>
<dbReference type="InterPro" id="IPR036388">
    <property type="entry name" value="WH-like_DNA-bd_sf"/>
</dbReference>
<name>A0A5C5X721_9PLAN</name>
<feature type="DNA-binding region" description="OmpR/PhoB-type" evidence="7">
    <location>
        <begin position="138"/>
        <end position="237"/>
    </location>
</feature>
<feature type="domain" description="OmpR/PhoB-type" evidence="9">
    <location>
        <begin position="138"/>
        <end position="237"/>
    </location>
</feature>
<dbReference type="PROSITE" id="PS51755">
    <property type="entry name" value="OMPR_PHOB"/>
    <property type="match status" value="1"/>
</dbReference>
<dbReference type="GO" id="GO:0000976">
    <property type="term" value="F:transcription cis-regulatory region binding"/>
    <property type="evidence" value="ECO:0007669"/>
    <property type="project" value="TreeGrafter"/>
</dbReference>
<dbReference type="OrthoDB" id="272875at2"/>
<evidence type="ECO:0000256" key="3">
    <source>
        <dbReference type="ARBA" id="ARBA00023015"/>
    </source>
</evidence>
<proteinExistence type="predicted"/>
<organism evidence="10 11">
    <name type="scientific">Thalassoglobus neptunius</name>
    <dbReference type="NCBI Taxonomy" id="1938619"/>
    <lineage>
        <taxon>Bacteria</taxon>
        <taxon>Pseudomonadati</taxon>
        <taxon>Planctomycetota</taxon>
        <taxon>Planctomycetia</taxon>
        <taxon>Planctomycetales</taxon>
        <taxon>Planctomycetaceae</taxon>
        <taxon>Thalassoglobus</taxon>
    </lineage>
</organism>
<dbReference type="Gene3D" id="3.40.50.2300">
    <property type="match status" value="1"/>
</dbReference>